<keyword evidence="3" id="KW-1185">Reference proteome</keyword>
<evidence type="ECO:0000256" key="1">
    <source>
        <dbReference type="SAM" id="Phobius"/>
    </source>
</evidence>
<feature type="transmembrane region" description="Helical" evidence="1">
    <location>
        <begin position="131"/>
        <end position="154"/>
    </location>
</feature>
<protein>
    <submittedName>
        <fullName evidence="2">Uncharacterized protein</fullName>
    </submittedName>
</protein>
<accession>A0ABP8IIB9</accession>
<keyword evidence="1" id="KW-0472">Membrane</keyword>
<comment type="caution">
    <text evidence="2">The sequence shown here is derived from an EMBL/GenBank/DDBJ whole genome shotgun (WGS) entry which is preliminary data.</text>
</comment>
<organism evidence="2 3">
    <name type="scientific">Hymenobacter saemangeumensis</name>
    <dbReference type="NCBI Taxonomy" id="1084522"/>
    <lineage>
        <taxon>Bacteria</taxon>
        <taxon>Pseudomonadati</taxon>
        <taxon>Bacteroidota</taxon>
        <taxon>Cytophagia</taxon>
        <taxon>Cytophagales</taxon>
        <taxon>Hymenobacteraceae</taxon>
        <taxon>Hymenobacter</taxon>
    </lineage>
</organism>
<dbReference type="EMBL" id="BAABGZ010000028">
    <property type="protein sequence ID" value="GAA4358992.1"/>
    <property type="molecule type" value="Genomic_DNA"/>
</dbReference>
<keyword evidence="1" id="KW-1133">Transmembrane helix</keyword>
<reference evidence="3" key="1">
    <citation type="journal article" date="2019" name="Int. J. Syst. Evol. Microbiol.">
        <title>The Global Catalogue of Microorganisms (GCM) 10K type strain sequencing project: providing services to taxonomists for standard genome sequencing and annotation.</title>
        <authorList>
            <consortium name="The Broad Institute Genomics Platform"/>
            <consortium name="The Broad Institute Genome Sequencing Center for Infectious Disease"/>
            <person name="Wu L."/>
            <person name="Ma J."/>
        </authorList>
    </citation>
    <scope>NUCLEOTIDE SEQUENCE [LARGE SCALE GENOMIC DNA]</scope>
    <source>
        <strain evidence="3">JCM 17923</strain>
    </source>
</reference>
<feature type="transmembrane region" description="Helical" evidence="1">
    <location>
        <begin position="161"/>
        <end position="179"/>
    </location>
</feature>
<dbReference type="Proteomes" id="UP001501153">
    <property type="component" value="Unassembled WGS sequence"/>
</dbReference>
<name>A0ABP8IIB9_9BACT</name>
<evidence type="ECO:0000313" key="3">
    <source>
        <dbReference type="Proteomes" id="UP001501153"/>
    </source>
</evidence>
<sequence>MPLSYSRFFSLCLAFLLLSMLAGCRSERVVFHFGPEAGAHVPLAAEPALPTPSAVDALPAAQSESMVNAQPVLSQAAKLPHQRAVRRVSGGFAAKGTLPRQKEAMRHLLKRHRAPASASVQAPAEQGLGRIFFFALFLVLLVLAGITWGIAALAGISAWKALAFLGLGVLALFLIKAVLELLGNN</sequence>
<dbReference type="PROSITE" id="PS51257">
    <property type="entry name" value="PROKAR_LIPOPROTEIN"/>
    <property type="match status" value="1"/>
</dbReference>
<evidence type="ECO:0000313" key="2">
    <source>
        <dbReference type="EMBL" id="GAA4358992.1"/>
    </source>
</evidence>
<gene>
    <name evidence="2" type="ORF">GCM10023185_25170</name>
</gene>
<dbReference type="RefSeq" id="WP_345236409.1">
    <property type="nucleotide sequence ID" value="NZ_BAABGZ010000028.1"/>
</dbReference>
<keyword evidence="1" id="KW-0812">Transmembrane</keyword>
<proteinExistence type="predicted"/>